<keyword evidence="2" id="KW-0547">Nucleotide-binding</keyword>
<keyword evidence="6" id="KW-1185">Reference proteome</keyword>
<proteinExistence type="predicted"/>
<feature type="region of interest" description="Disordered" evidence="4">
    <location>
        <begin position="188"/>
        <end position="221"/>
    </location>
</feature>
<sequence>MGEDQDFGDILTSLENKPDQYNNLLKKMDGERCFGDTKYYCPVTFVEENLLRKGSPQFAAKYRYRLYYCADEVTLQKFLNNPMNYLSEGEPHSPPPPRICITGSPGCGQEAVGLQLAKQYNICYINFRQRLHELTKARLGREVGPNKTGDIVTRYESEKLISKCKSGDDIIKRKNKNTTEVMNEDGEVISEQEEEVEEDTEYDEEEEEVAKVEGQELDDDDEDDDIARKITRDSKLTLHPVLDETKSEELKINEAALRSLGLLEAADLKTVPIGSVERTERLTERKWKKLTKIETYAQAFLENGIQLPDIVLDEYVLPLFKEAPFNQVGFIMVGFPNTDEDIAYLVKRNILPEAVFVMECEQLVIRNRLLRDAVDKWHIERNPTGRKKKRLSQIHGNKILPLSKSRMRIALGTAGSGDFHQTGFEYQSEGRPVIDEYEEETWTYNDTISSMITMALKHYHTIFSKDIRTMKMSLNKNRVDWLSINTNPDLFGAKSKLEKIMSRLKNRSSMFEDTVRLTMTQANTMLNYGLYLSRFQRWCPVELFKGNTALNMWNVANIPKIPIVYRRYVYFLAGEKNANYFENNCWEIINQETPMHAVPAVVVIRGPPKSGKTTRNLGNYVNSLSDILHELEPNTLAGAPQPMTLAEEILTYVRDGQTVPKFMVYRVLDLVLQQPKAQYHGIVFDDYPLIEEELQELLYRGVVPSTVIELKIDSQEAKERCKRNRNPEYDFVDLPEDGDAAMEYATMKYNTASETTLDWFQNEVQNTTQIDGTQNKEWIYQKAEAKVKDNMKQMQTYLTNVLLEKPSTLEGTCPLTSQIPDRLSPEYGFYCPVSLNEDDDLIRVTSFTNLSEVVEYKGHVYILANAKNVKKFLANPSKYLPPSGKIPPKELPTACSLTVQEFEDLKGHQGFKDFDPVMYFDADSQYKGLQRGNPKYCVAYRNKIYCFVDEDNVKEFMKKPERYWHQTLPAKLPRKSAPLQTDKVTPYCYLIDKCLLTDIKKVIRLAGEKRPRLPFVNPDKCASLFMGYHFKSQNMNTPYEIRQKYRNAMFEMMQQKNNSKKFHSDLEEHYGSRIKMIPEKLRTKLDEFMKLESLPIEEKVLVPTIPGVVLTRDGADVKFTFEEIQMRCKNIKFQLHEAEKRDKAEAFNIFFQRKRVSEMMMLDEENANEPTTITK</sequence>
<evidence type="ECO:0000256" key="4">
    <source>
        <dbReference type="SAM" id="MobiDB-lite"/>
    </source>
</evidence>
<dbReference type="PANTHER" id="PTHR23359">
    <property type="entry name" value="NUCLEOTIDE KINASE"/>
    <property type="match status" value="1"/>
</dbReference>
<organism evidence="5 6">
    <name type="scientific">Folsomia candida</name>
    <name type="common">Springtail</name>
    <dbReference type="NCBI Taxonomy" id="158441"/>
    <lineage>
        <taxon>Eukaryota</taxon>
        <taxon>Metazoa</taxon>
        <taxon>Ecdysozoa</taxon>
        <taxon>Arthropoda</taxon>
        <taxon>Hexapoda</taxon>
        <taxon>Collembola</taxon>
        <taxon>Entomobryomorpha</taxon>
        <taxon>Isotomoidea</taxon>
        <taxon>Isotomidae</taxon>
        <taxon>Proisotominae</taxon>
        <taxon>Folsomia</taxon>
    </lineage>
</organism>
<comment type="caution">
    <text evidence="5">The sequence shown here is derived from an EMBL/GenBank/DDBJ whole genome shotgun (WGS) entry which is preliminary data.</text>
</comment>
<dbReference type="Proteomes" id="UP000198287">
    <property type="component" value="Unassembled WGS sequence"/>
</dbReference>
<gene>
    <name evidence="5" type="ORF">Fcan01_09610</name>
</gene>
<dbReference type="Gene3D" id="3.40.50.300">
    <property type="entry name" value="P-loop containing nucleotide triphosphate hydrolases"/>
    <property type="match status" value="3"/>
</dbReference>
<evidence type="ECO:0000313" key="5">
    <source>
        <dbReference type="EMBL" id="OXA56576.1"/>
    </source>
</evidence>
<reference evidence="5 6" key="1">
    <citation type="submission" date="2015-12" db="EMBL/GenBank/DDBJ databases">
        <title>The genome of Folsomia candida.</title>
        <authorList>
            <person name="Faddeeva A."/>
            <person name="Derks M.F."/>
            <person name="Anvar Y."/>
            <person name="Smit S."/>
            <person name="Van Straalen N."/>
            <person name="Roelofs D."/>
        </authorList>
    </citation>
    <scope>NUCLEOTIDE SEQUENCE [LARGE SCALE GENOMIC DNA]</scope>
    <source>
        <strain evidence="5 6">VU population</strain>
        <tissue evidence="5">Whole body</tissue>
    </source>
</reference>
<dbReference type="GO" id="GO:0019205">
    <property type="term" value="F:nucleobase-containing compound kinase activity"/>
    <property type="evidence" value="ECO:0007669"/>
    <property type="project" value="InterPro"/>
</dbReference>
<keyword evidence="3 5" id="KW-0418">Kinase</keyword>
<name>A0A226EJ51_FOLCA</name>
<dbReference type="GO" id="GO:0006139">
    <property type="term" value="P:nucleobase-containing compound metabolic process"/>
    <property type="evidence" value="ECO:0007669"/>
    <property type="project" value="InterPro"/>
</dbReference>
<feature type="compositionally biased region" description="Acidic residues" evidence="4">
    <location>
        <begin position="188"/>
        <end position="208"/>
    </location>
</feature>
<evidence type="ECO:0000313" key="6">
    <source>
        <dbReference type="Proteomes" id="UP000198287"/>
    </source>
</evidence>
<dbReference type="OMA" id="EHACWAQ"/>
<evidence type="ECO:0000256" key="3">
    <source>
        <dbReference type="ARBA" id="ARBA00022777"/>
    </source>
</evidence>
<keyword evidence="1" id="KW-0808">Transferase</keyword>
<dbReference type="AlphaFoldDB" id="A0A226EJ51"/>
<evidence type="ECO:0000256" key="2">
    <source>
        <dbReference type="ARBA" id="ARBA00022741"/>
    </source>
</evidence>
<dbReference type="OrthoDB" id="424823at2759"/>
<protein>
    <submittedName>
        <fullName evidence="5">Adenylate kinase 9</fullName>
    </submittedName>
</protein>
<accession>A0A226EJ51</accession>
<evidence type="ECO:0000256" key="1">
    <source>
        <dbReference type="ARBA" id="ARBA00022679"/>
    </source>
</evidence>
<dbReference type="InterPro" id="IPR000850">
    <property type="entry name" value="Adenylat/UMP-CMP_kin"/>
</dbReference>
<dbReference type="InterPro" id="IPR027417">
    <property type="entry name" value="P-loop_NTPase"/>
</dbReference>
<dbReference type="GO" id="GO:0005524">
    <property type="term" value="F:ATP binding"/>
    <property type="evidence" value="ECO:0007669"/>
    <property type="project" value="InterPro"/>
</dbReference>
<dbReference type="STRING" id="158441.A0A226EJ51"/>
<dbReference type="EMBL" id="LNIX01000004">
    <property type="protein sequence ID" value="OXA56576.1"/>
    <property type="molecule type" value="Genomic_DNA"/>
</dbReference>
<dbReference type="SUPFAM" id="SSF52540">
    <property type="entry name" value="P-loop containing nucleoside triphosphate hydrolases"/>
    <property type="match status" value="2"/>
</dbReference>